<dbReference type="AlphaFoldDB" id="A0A2S9YLS5"/>
<dbReference type="PRINTS" id="PR00507">
    <property type="entry name" value="N12N6MTFRASE"/>
</dbReference>
<keyword evidence="1" id="KW-0489">Methyltransferase</keyword>
<proteinExistence type="predicted"/>
<dbReference type="Gene3D" id="3.40.50.150">
    <property type="entry name" value="Vaccinia Virus protein VP39"/>
    <property type="match status" value="1"/>
</dbReference>
<gene>
    <name evidence="4" type="ORF">ENSA7_42700</name>
</gene>
<evidence type="ECO:0000259" key="3">
    <source>
        <dbReference type="Pfam" id="PF05175"/>
    </source>
</evidence>
<evidence type="ECO:0000256" key="1">
    <source>
        <dbReference type="ARBA" id="ARBA00022603"/>
    </source>
</evidence>
<protein>
    <recommendedName>
        <fullName evidence="3">Methyltransferase small domain-containing protein</fullName>
    </recommendedName>
</protein>
<dbReference type="RefSeq" id="WP_146157970.1">
    <property type="nucleotide sequence ID" value="NZ_PVNL01000086.1"/>
</dbReference>
<feature type="domain" description="Methyltransferase small" evidence="3">
    <location>
        <begin position="17"/>
        <end position="109"/>
    </location>
</feature>
<dbReference type="Proteomes" id="UP000238823">
    <property type="component" value="Unassembled WGS sequence"/>
</dbReference>
<accession>A0A2S9YLS5</accession>
<comment type="caution">
    <text evidence="4">The sequence shown here is derived from an EMBL/GenBank/DDBJ whole genome shotgun (WGS) entry which is preliminary data.</text>
</comment>
<keyword evidence="1" id="KW-0808">Transferase</keyword>
<dbReference type="Pfam" id="PF05175">
    <property type="entry name" value="MTS"/>
    <property type="match status" value="1"/>
</dbReference>
<dbReference type="EMBL" id="PVNL01000086">
    <property type="protein sequence ID" value="PRQ06008.1"/>
    <property type="molecule type" value="Genomic_DNA"/>
</dbReference>
<dbReference type="OrthoDB" id="9784823at2"/>
<dbReference type="SUPFAM" id="SSF53335">
    <property type="entry name" value="S-adenosyl-L-methionine-dependent methyltransferases"/>
    <property type="match status" value="1"/>
</dbReference>
<evidence type="ECO:0000313" key="5">
    <source>
        <dbReference type="Proteomes" id="UP000238823"/>
    </source>
</evidence>
<keyword evidence="2" id="KW-0949">S-adenosyl-L-methionine</keyword>
<dbReference type="GO" id="GO:0008168">
    <property type="term" value="F:methyltransferase activity"/>
    <property type="evidence" value="ECO:0007669"/>
    <property type="project" value="UniProtKB-KW"/>
</dbReference>
<dbReference type="InterPro" id="IPR007848">
    <property type="entry name" value="Small_mtfrase_dom"/>
</dbReference>
<organism evidence="4 5">
    <name type="scientific">Enhygromyxa salina</name>
    <dbReference type="NCBI Taxonomy" id="215803"/>
    <lineage>
        <taxon>Bacteria</taxon>
        <taxon>Pseudomonadati</taxon>
        <taxon>Myxococcota</taxon>
        <taxon>Polyangia</taxon>
        <taxon>Nannocystales</taxon>
        <taxon>Nannocystaceae</taxon>
        <taxon>Enhygromyxa</taxon>
    </lineage>
</organism>
<evidence type="ECO:0000256" key="2">
    <source>
        <dbReference type="ARBA" id="ARBA00022691"/>
    </source>
</evidence>
<dbReference type="GO" id="GO:0032259">
    <property type="term" value="P:methylation"/>
    <property type="evidence" value="ECO:0007669"/>
    <property type="project" value="UniProtKB-KW"/>
</dbReference>
<name>A0A2S9YLS5_9BACT</name>
<sequence length="372" mass="41314">MFDQYYTPAHVARDLIRPLSGLDARVCVDTSCGDGALLAAAESAYPNTQCVGIDYNSLTIRRLRRAHPEWVLSRGDVLAATSFVRCRAMETARHCDLLLLNPPFSENGKRSHVHRTIDGQEIRCSKAMKHILTSLDAVMPTKAVAAVVPESLCFSLLDSAARRYLSTKIELVNRSEVSHNTFNGARARSLIISAVIRVPDSDRFIQKEAPSRDSSRLDVAGVEVVRGGLPCFEAKTSIHGLPYIHTTELAILATRATAAAFSSMRRVSPVGRGTIRGWTILLPRVGVPRLDYIRPVFARGKVQLSDCVIGITLKTRQMAEVWASRIRTRGGELVELYRGTGARYITISRLDNWLRSLDTQREAITRSEETIW</sequence>
<evidence type="ECO:0000313" key="4">
    <source>
        <dbReference type="EMBL" id="PRQ06008.1"/>
    </source>
</evidence>
<dbReference type="InterPro" id="IPR029063">
    <property type="entry name" value="SAM-dependent_MTases_sf"/>
</dbReference>
<reference evidence="4 5" key="1">
    <citation type="submission" date="2018-03" db="EMBL/GenBank/DDBJ databases">
        <title>Draft Genome Sequences of the Obligatory Marine Myxobacteria Enhygromyxa salina SWB007.</title>
        <authorList>
            <person name="Poehlein A."/>
            <person name="Moghaddam J.A."/>
            <person name="Harms H."/>
            <person name="Alanjari M."/>
            <person name="Koenig G.M."/>
            <person name="Daniel R."/>
            <person name="Schaeberle T.F."/>
        </authorList>
    </citation>
    <scope>NUCLEOTIDE SEQUENCE [LARGE SCALE GENOMIC DNA]</scope>
    <source>
        <strain evidence="4 5">SWB007</strain>
    </source>
</reference>